<gene>
    <name evidence="1" type="ORF">AN396_09805</name>
</gene>
<evidence type="ECO:0000313" key="1">
    <source>
        <dbReference type="EMBL" id="ONI38770.1"/>
    </source>
</evidence>
<keyword evidence="2" id="KW-1185">Reference proteome</keyword>
<evidence type="ECO:0000313" key="2">
    <source>
        <dbReference type="Proteomes" id="UP000188605"/>
    </source>
</evidence>
<accession>A0ACC8X9D2</accession>
<organism evidence="1 2">
    <name type="scientific">Candidatus Epulonipiscium fishelsonii</name>
    <dbReference type="NCBI Taxonomy" id="77094"/>
    <lineage>
        <taxon>Bacteria</taxon>
        <taxon>Bacillati</taxon>
        <taxon>Bacillota</taxon>
        <taxon>Clostridia</taxon>
        <taxon>Lachnospirales</taxon>
        <taxon>Lachnospiraceae</taxon>
        <taxon>Candidatus Epulonipiscium</taxon>
    </lineage>
</organism>
<dbReference type="Proteomes" id="UP000188605">
    <property type="component" value="Unassembled WGS sequence"/>
</dbReference>
<reference evidence="1" key="1">
    <citation type="submission" date="2016-08" db="EMBL/GenBank/DDBJ databases">
        <authorList>
            <person name="Ngugi D.K."/>
            <person name="Miyake S."/>
            <person name="Stingl U."/>
        </authorList>
    </citation>
    <scope>NUCLEOTIDE SEQUENCE</scope>
    <source>
        <strain evidence="1">SCG-B11WGA-EpuloA1</strain>
    </source>
</reference>
<comment type="caution">
    <text evidence="1">The sequence shown here is derived from an EMBL/GenBank/DDBJ whole genome shotgun (WGS) entry which is preliminary data.</text>
</comment>
<proteinExistence type="predicted"/>
<sequence>MLRIKKYICSILALVLVIGCFGMPTLAQNVGVEGYLPELIREADEFKLIENGDRKSIAYIVQDNIKIYVEWDRHTNEVQLVETNMLTRSVTNNTNFTMEISENIEASYTMELNDQIYHVNNSKIESRTAMTLVLLLGQTLIDYLISIAATLTIGDMLCTLAKDVIDELSNKKNKFKHYRAFLQKFYADDGKNIAIHKLYIGDPLADTNVAAVYLLEGNVWSTSQKNAKAVAAKASPPGTELKPHPPHKWAFFGDEYYPHYHRYNYDGGNPHKEHSFYGESIPH</sequence>
<dbReference type="EMBL" id="LJDB01000078">
    <property type="protein sequence ID" value="ONI38770.1"/>
    <property type="molecule type" value="Genomic_DNA"/>
</dbReference>
<name>A0ACC8X9D2_9FIRM</name>
<protein>
    <submittedName>
        <fullName evidence="1">Uncharacterized protein</fullName>
    </submittedName>
</protein>